<evidence type="ECO:0000313" key="1">
    <source>
        <dbReference type="EMBL" id="JAH42503.1"/>
    </source>
</evidence>
<organism evidence="1">
    <name type="scientific">Anguilla anguilla</name>
    <name type="common">European freshwater eel</name>
    <name type="synonym">Muraena anguilla</name>
    <dbReference type="NCBI Taxonomy" id="7936"/>
    <lineage>
        <taxon>Eukaryota</taxon>
        <taxon>Metazoa</taxon>
        <taxon>Chordata</taxon>
        <taxon>Craniata</taxon>
        <taxon>Vertebrata</taxon>
        <taxon>Euteleostomi</taxon>
        <taxon>Actinopterygii</taxon>
        <taxon>Neopterygii</taxon>
        <taxon>Teleostei</taxon>
        <taxon>Anguilliformes</taxon>
        <taxon>Anguillidae</taxon>
        <taxon>Anguilla</taxon>
    </lineage>
</organism>
<sequence length="33" mass="4034">MLRNCRALDSISISILSFLESRLLQWYTKRQYK</sequence>
<accession>A0A0E9SPQ2</accession>
<reference evidence="1" key="2">
    <citation type="journal article" date="2015" name="Fish Shellfish Immunol.">
        <title>Early steps in the European eel (Anguilla anguilla)-Vibrio vulnificus interaction in the gills: Role of the RtxA13 toxin.</title>
        <authorList>
            <person name="Callol A."/>
            <person name="Pajuelo D."/>
            <person name="Ebbesson L."/>
            <person name="Teles M."/>
            <person name="MacKenzie S."/>
            <person name="Amaro C."/>
        </authorList>
    </citation>
    <scope>NUCLEOTIDE SEQUENCE</scope>
</reference>
<dbReference type="EMBL" id="GBXM01066074">
    <property type="protein sequence ID" value="JAH42503.1"/>
    <property type="molecule type" value="Transcribed_RNA"/>
</dbReference>
<protein>
    <submittedName>
        <fullName evidence="1">Uncharacterized protein</fullName>
    </submittedName>
</protein>
<proteinExistence type="predicted"/>
<reference evidence="1" key="1">
    <citation type="submission" date="2014-11" db="EMBL/GenBank/DDBJ databases">
        <authorList>
            <person name="Amaro Gonzalez C."/>
        </authorList>
    </citation>
    <scope>NUCLEOTIDE SEQUENCE</scope>
</reference>
<name>A0A0E9SPQ2_ANGAN</name>
<dbReference type="AlphaFoldDB" id="A0A0E9SPQ2"/>